<gene>
    <name evidence="2" type="ORF">ACFPJA_00075</name>
</gene>
<dbReference type="Proteomes" id="UP001596145">
    <property type="component" value="Unassembled WGS sequence"/>
</dbReference>
<dbReference type="AlphaFoldDB" id="A0ABD5QNJ1"/>
<dbReference type="InterPro" id="IPR055709">
    <property type="entry name" value="DUF7285"/>
</dbReference>
<comment type="caution">
    <text evidence="2">The sequence shown here is derived from an EMBL/GenBank/DDBJ whole genome shotgun (WGS) entry which is preliminary data.</text>
</comment>
<sequence length="143" mass="14926">MSRSSGERFGGGDRAAVEPLAALIAVLAIGAALGLYVTALDGAAPSPGTDGHTADAVLDRVERDVADGGIVRPNELSRLDARTPAIVEVVTERRRWRVGLAGVDPAADGRIDPRSERVAERSVTVAVAPGENVRGKLRVAVRR</sequence>
<name>A0ABD5QNJ1_9EURY</name>
<evidence type="ECO:0000313" key="2">
    <source>
        <dbReference type="EMBL" id="MFC5133124.1"/>
    </source>
</evidence>
<protein>
    <submittedName>
        <fullName evidence="2">Uncharacterized protein</fullName>
    </submittedName>
</protein>
<dbReference type="RefSeq" id="WP_122104176.1">
    <property type="nucleotide sequence ID" value="NZ_JBHSKV010000001.1"/>
</dbReference>
<keyword evidence="1" id="KW-0472">Membrane</keyword>
<reference evidence="2 3" key="1">
    <citation type="journal article" date="2019" name="Int. J. Syst. Evol. Microbiol.">
        <title>The Global Catalogue of Microorganisms (GCM) 10K type strain sequencing project: providing services to taxonomists for standard genome sequencing and annotation.</title>
        <authorList>
            <consortium name="The Broad Institute Genomics Platform"/>
            <consortium name="The Broad Institute Genome Sequencing Center for Infectious Disease"/>
            <person name="Wu L."/>
            <person name="Ma J."/>
        </authorList>
    </citation>
    <scope>NUCLEOTIDE SEQUENCE [LARGE SCALE GENOMIC DNA]</scope>
    <source>
        <strain evidence="2 3">CGMCC 1.16026</strain>
    </source>
</reference>
<feature type="transmembrane region" description="Helical" evidence="1">
    <location>
        <begin position="20"/>
        <end position="39"/>
    </location>
</feature>
<dbReference type="Pfam" id="PF23956">
    <property type="entry name" value="DUF7285"/>
    <property type="match status" value="1"/>
</dbReference>
<proteinExistence type="predicted"/>
<evidence type="ECO:0000256" key="1">
    <source>
        <dbReference type="SAM" id="Phobius"/>
    </source>
</evidence>
<evidence type="ECO:0000313" key="3">
    <source>
        <dbReference type="Proteomes" id="UP001596145"/>
    </source>
</evidence>
<keyword evidence="3" id="KW-1185">Reference proteome</keyword>
<accession>A0ABD5QNJ1</accession>
<organism evidence="2 3">
    <name type="scientific">Halorubrum glutamatedens</name>
    <dbReference type="NCBI Taxonomy" id="2707018"/>
    <lineage>
        <taxon>Archaea</taxon>
        <taxon>Methanobacteriati</taxon>
        <taxon>Methanobacteriota</taxon>
        <taxon>Stenosarchaea group</taxon>
        <taxon>Halobacteria</taxon>
        <taxon>Halobacteriales</taxon>
        <taxon>Haloferacaceae</taxon>
        <taxon>Halorubrum</taxon>
    </lineage>
</organism>
<keyword evidence="1" id="KW-1133">Transmembrane helix</keyword>
<dbReference type="EMBL" id="JBHSKV010000001">
    <property type="protein sequence ID" value="MFC5133124.1"/>
    <property type="molecule type" value="Genomic_DNA"/>
</dbReference>
<keyword evidence="1" id="KW-0812">Transmembrane</keyword>